<gene>
    <name evidence="1" type="ORF">R3P38DRAFT_2787422</name>
</gene>
<name>A0AAW0APF7_9AGAR</name>
<keyword evidence="2" id="KW-1185">Reference proteome</keyword>
<evidence type="ECO:0000313" key="2">
    <source>
        <dbReference type="Proteomes" id="UP001362999"/>
    </source>
</evidence>
<sequence>MCGVTVPNAPDVLRALPHIKFTRTRVVRINCGPQIEGRSALRNGEGELPGAEKDIVAAGVSEEQLGDKKWPWRRGWLGSGPDKIRKLGRVRPTENGRKLPLSGGITLNGTSLGENRQKQPLRSKIWVFTVLVAKNCPVWAITSSKARSRPDKNQILGLEIVRTKIDKLADLGT</sequence>
<evidence type="ECO:0000313" key="1">
    <source>
        <dbReference type="EMBL" id="KAK7014580.1"/>
    </source>
</evidence>
<organism evidence="1 2">
    <name type="scientific">Favolaschia claudopus</name>
    <dbReference type="NCBI Taxonomy" id="2862362"/>
    <lineage>
        <taxon>Eukaryota</taxon>
        <taxon>Fungi</taxon>
        <taxon>Dikarya</taxon>
        <taxon>Basidiomycota</taxon>
        <taxon>Agaricomycotina</taxon>
        <taxon>Agaricomycetes</taxon>
        <taxon>Agaricomycetidae</taxon>
        <taxon>Agaricales</taxon>
        <taxon>Marasmiineae</taxon>
        <taxon>Mycenaceae</taxon>
        <taxon>Favolaschia</taxon>
    </lineage>
</organism>
<accession>A0AAW0APF7</accession>
<protein>
    <submittedName>
        <fullName evidence="1">Uncharacterized protein</fullName>
    </submittedName>
</protein>
<dbReference type="AlphaFoldDB" id="A0AAW0APF7"/>
<reference evidence="1 2" key="1">
    <citation type="journal article" date="2024" name="J Genomics">
        <title>Draft genome sequencing and assembly of Favolaschia claudopus CIRM-BRFM 2984 isolated from oak limbs.</title>
        <authorList>
            <person name="Navarro D."/>
            <person name="Drula E."/>
            <person name="Chaduli D."/>
            <person name="Cazenave R."/>
            <person name="Ahrendt S."/>
            <person name="Wang J."/>
            <person name="Lipzen A."/>
            <person name="Daum C."/>
            <person name="Barry K."/>
            <person name="Grigoriev I.V."/>
            <person name="Favel A."/>
            <person name="Rosso M.N."/>
            <person name="Martin F."/>
        </authorList>
    </citation>
    <scope>NUCLEOTIDE SEQUENCE [LARGE SCALE GENOMIC DNA]</scope>
    <source>
        <strain evidence="1 2">CIRM-BRFM 2984</strain>
    </source>
</reference>
<dbReference type="Proteomes" id="UP001362999">
    <property type="component" value="Unassembled WGS sequence"/>
</dbReference>
<dbReference type="EMBL" id="JAWWNJ010000056">
    <property type="protein sequence ID" value="KAK7014580.1"/>
    <property type="molecule type" value="Genomic_DNA"/>
</dbReference>
<comment type="caution">
    <text evidence="1">The sequence shown here is derived from an EMBL/GenBank/DDBJ whole genome shotgun (WGS) entry which is preliminary data.</text>
</comment>
<proteinExistence type="predicted"/>